<evidence type="ECO:0000313" key="3">
    <source>
        <dbReference type="Proteomes" id="UP001497453"/>
    </source>
</evidence>
<name>A0ABP1DRA6_9APHY</name>
<accession>A0ABP1DRA6</accession>
<proteinExistence type="predicted"/>
<feature type="region of interest" description="Disordered" evidence="1">
    <location>
        <begin position="1"/>
        <end position="22"/>
    </location>
</feature>
<evidence type="ECO:0000313" key="2">
    <source>
        <dbReference type="EMBL" id="CAL1709702.1"/>
    </source>
</evidence>
<keyword evidence="3" id="KW-1185">Reference proteome</keyword>
<gene>
    <name evidence="2" type="ORF">GFSPODELE1_LOCUS7463</name>
</gene>
<organism evidence="2 3">
    <name type="scientific">Somion occarium</name>
    <dbReference type="NCBI Taxonomy" id="3059160"/>
    <lineage>
        <taxon>Eukaryota</taxon>
        <taxon>Fungi</taxon>
        <taxon>Dikarya</taxon>
        <taxon>Basidiomycota</taxon>
        <taxon>Agaricomycotina</taxon>
        <taxon>Agaricomycetes</taxon>
        <taxon>Polyporales</taxon>
        <taxon>Cerrenaceae</taxon>
        <taxon>Somion</taxon>
    </lineage>
</organism>
<evidence type="ECO:0000256" key="1">
    <source>
        <dbReference type="SAM" id="MobiDB-lite"/>
    </source>
</evidence>
<protein>
    <submittedName>
        <fullName evidence="2">Uncharacterized protein</fullName>
    </submittedName>
</protein>
<reference evidence="3" key="1">
    <citation type="submission" date="2024-04" db="EMBL/GenBank/DDBJ databases">
        <authorList>
            <person name="Shaw F."/>
            <person name="Minotto A."/>
        </authorList>
    </citation>
    <scope>NUCLEOTIDE SEQUENCE [LARGE SCALE GENOMIC DNA]</scope>
</reference>
<dbReference type="Proteomes" id="UP001497453">
    <property type="component" value="Chromosome 5"/>
</dbReference>
<dbReference type="EMBL" id="OZ037948">
    <property type="protein sequence ID" value="CAL1709702.1"/>
    <property type="molecule type" value="Genomic_DNA"/>
</dbReference>
<sequence length="72" mass="7434">MTAVGPGLQRGPARSLDGNGGTGGVFNCWYNEEYVEGEGTEYLDESDPLGVPPSLKVVFVGVTTAIGEIGTT</sequence>